<dbReference type="HOGENOM" id="CLU_095346_1_0_11"/>
<evidence type="ECO:0000313" key="4">
    <source>
        <dbReference type="Proteomes" id="UP000017984"/>
    </source>
</evidence>
<name>V6JGI1_STRRC</name>
<proteinExistence type="inferred from homology"/>
<feature type="domain" description="Superoxide dismutase copper/zinc binding" evidence="2">
    <location>
        <begin position="40"/>
        <end position="154"/>
    </location>
</feature>
<reference evidence="3 4" key="1">
    <citation type="journal article" date="2014" name="Genome Announc.">
        <title>Draft Genome Sequence of Streptomyces roseochromogenes subsp. oscitans DS 12.976, Producer of the Aminocoumarin Antibiotic Clorobiocin.</title>
        <authorList>
            <person name="Ruckert C."/>
            <person name="Kalinowski J."/>
            <person name="Heide L."/>
            <person name="Apel A.K."/>
        </authorList>
    </citation>
    <scope>NUCLEOTIDE SEQUENCE [LARGE SCALE GENOMIC DNA]</scope>
    <source>
        <strain evidence="3 4">DS 12.976</strain>
    </source>
</reference>
<evidence type="ECO:0000259" key="2">
    <source>
        <dbReference type="Pfam" id="PF00080"/>
    </source>
</evidence>
<dbReference type="EMBL" id="AWQX01000395">
    <property type="protein sequence ID" value="EST18236.1"/>
    <property type="molecule type" value="Genomic_DNA"/>
</dbReference>
<dbReference type="PATRIC" id="fig|1352936.5.peg.9467"/>
<dbReference type="Proteomes" id="UP000017984">
    <property type="component" value="Chromosome"/>
</dbReference>
<dbReference type="GO" id="GO:0046872">
    <property type="term" value="F:metal ion binding"/>
    <property type="evidence" value="ECO:0007669"/>
    <property type="project" value="InterPro"/>
</dbReference>
<dbReference type="GO" id="GO:0006801">
    <property type="term" value="P:superoxide metabolic process"/>
    <property type="evidence" value="ECO:0007669"/>
    <property type="project" value="InterPro"/>
</dbReference>
<keyword evidence="4" id="KW-1185">Reference proteome</keyword>
<dbReference type="Gene3D" id="2.60.40.200">
    <property type="entry name" value="Superoxide dismutase, copper/zinc binding domain"/>
    <property type="match status" value="1"/>
</dbReference>
<evidence type="ECO:0000256" key="1">
    <source>
        <dbReference type="ARBA" id="ARBA00010457"/>
    </source>
</evidence>
<comment type="similarity">
    <text evidence="1">Belongs to the Cu-Zn superoxide dismutase family.</text>
</comment>
<organism evidence="3 4">
    <name type="scientific">Streptomyces roseochromogenus subsp. oscitans DS 12.976</name>
    <dbReference type="NCBI Taxonomy" id="1352936"/>
    <lineage>
        <taxon>Bacteria</taxon>
        <taxon>Bacillati</taxon>
        <taxon>Actinomycetota</taxon>
        <taxon>Actinomycetes</taxon>
        <taxon>Kitasatosporales</taxon>
        <taxon>Streptomycetaceae</taxon>
        <taxon>Streptomyces</taxon>
    </lineage>
</organism>
<dbReference type="AlphaFoldDB" id="V6JGI1"/>
<accession>V6JGI1</accession>
<dbReference type="SUPFAM" id="SSF49329">
    <property type="entry name" value="Cu,Zn superoxide dismutase-like"/>
    <property type="match status" value="1"/>
</dbReference>
<dbReference type="Pfam" id="PF00080">
    <property type="entry name" value="Sod_Cu"/>
    <property type="match status" value="1"/>
</dbReference>
<dbReference type="InterPro" id="IPR036423">
    <property type="entry name" value="SOD-like_Cu/Zn_dom_sf"/>
</dbReference>
<dbReference type="InterPro" id="IPR001424">
    <property type="entry name" value="SOD_Cu_Zn_dom"/>
</dbReference>
<gene>
    <name evidence="3" type="ORF">M878_45520</name>
</gene>
<sequence length="160" mass="16734">MLASAAFAAPAASGKQPAGVTYNTGLVPTGAQAIIKAKVEDGGREITLAVSGLRPNRTYGSHVHAKACGAKPADSGPHYQDKKDPVQPWADPAYANKNNEVWLDFTTNAKGEATMTSHVKWAFRKGQANSVVIHANRTSTEPGMAGMAGDRLACLTAPFS</sequence>
<protein>
    <recommendedName>
        <fullName evidence="2">Superoxide dismutase copper/zinc binding domain-containing protein</fullName>
    </recommendedName>
</protein>
<comment type="caution">
    <text evidence="3">The sequence shown here is derived from an EMBL/GenBank/DDBJ whole genome shotgun (WGS) entry which is preliminary data.</text>
</comment>
<evidence type="ECO:0000313" key="3">
    <source>
        <dbReference type="EMBL" id="EST18236.1"/>
    </source>
</evidence>
<dbReference type="STRING" id="1352936.M878_45520"/>